<dbReference type="RefSeq" id="WP_136643600.1">
    <property type="nucleotide sequence ID" value="NZ_QYRT01000056.1"/>
</dbReference>
<proteinExistence type="inferred from homology"/>
<dbReference type="SUPFAM" id="SSF50715">
    <property type="entry name" value="Ribosomal protein L25-like"/>
    <property type="match status" value="1"/>
</dbReference>
<evidence type="ECO:0000313" key="8">
    <source>
        <dbReference type="EMBL" id="TIH29945.1"/>
    </source>
</evidence>
<dbReference type="Proteomes" id="UP000306192">
    <property type="component" value="Unassembled WGS sequence"/>
</dbReference>
<gene>
    <name evidence="5" type="primary">rplY</name>
    <name evidence="5" type="synonym">ctc</name>
    <name evidence="8" type="ORF">D4765_17515</name>
</gene>
<dbReference type="GO" id="GO:0022625">
    <property type="term" value="C:cytosolic large ribosomal subunit"/>
    <property type="evidence" value="ECO:0007669"/>
    <property type="project" value="TreeGrafter"/>
</dbReference>
<keyword evidence="4 5" id="KW-0687">Ribonucleoprotein</keyword>
<feature type="domain" description="Large ribosomal subunit protein bL25 L25" evidence="6">
    <location>
        <begin position="8"/>
        <end position="91"/>
    </location>
</feature>
<keyword evidence="3 5" id="KW-0689">Ribosomal protein</keyword>
<dbReference type="NCBIfam" id="TIGR00731">
    <property type="entry name" value="bL25_bact_ctc"/>
    <property type="match status" value="1"/>
</dbReference>
<dbReference type="InterPro" id="IPR020057">
    <property type="entry name" value="Ribosomal_bL25_b-dom"/>
</dbReference>
<evidence type="ECO:0000313" key="9">
    <source>
        <dbReference type="Proteomes" id="UP000306192"/>
    </source>
</evidence>
<comment type="function">
    <text evidence="5">This is one of the proteins that binds to the 5S RNA in the ribosome where it forms part of the central protuberance.</text>
</comment>
<dbReference type="EMBL" id="QYRT01000056">
    <property type="protein sequence ID" value="TIH29945.1"/>
    <property type="molecule type" value="Genomic_DNA"/>
</dbReference>
<dbReference type="OrthoDB" id="5242980at2"/>
<dbReference type="PANTHER" id="PTHR33284">
    <property type="entry name" value="RIBOSOMAL PROTEIN L25/GLN-TRNA SYNTHETASE, ANTI-CODON-BINDING DOMAIN-CONTAINING PROTEIN"/>
    <property type="match status" value="1"/>
</dbReference>
<evidence type="ECO:0000259" key="6">
    <source>
        <dbReference type="Pfam" id="PF01386"/>
    </source>
</evidence>
<evidence type="ECO:0000256" key="5">
    <source>
        <dbReference type="HAMAP-Rule" id="MF_01334"/>
    </source>
</evidence>
<accession>A0A4T2BFA5</accession>
<dbReference type="InterPro" id="IPR020930">
    <property type="entry name" value="Ribosomal_uL5_bac-type"/>
</dbReference>
<keyword evidence="2 5" id="KW-0694">RNA-binding</keyword>
<comment type="subunit">
    <text evidence="5">Part of the 50S ribosomal subunit; part of the 5S rRNA/L5/L18/L25 subcomplex. Contacts the 5S rRNA. Binds to the 5S rRNA independently of L5 and L18.</text>
</comment>
<sequence length="201" mass="21272">MADDNKIVAETRTSFGKGAARKLRAAGKIPAVIYGHGADPQHVSLPGHEVFLLIRKSNALIELDIEGTPQLALVKDVQKDPVRQIIEHLDLIAVRQGERVQVEVAVQVEGEPVSGATADLDTFVLLLEVLATNIPTRVTVNIEGAEAGTQILARDIELPEGAILIGDEDQLIVAVSIPEEQDLGDSLSAGDASTSDAPKPA</sequence>
<dbReference type="PANTHER" id="PTHR33284:SF1">
    <property type="entry name" value="RIBOSOMAL PROTEIN L25_GLN-TRNA SYNTHETASE, ANTI-CODON-BINDING DOMAIN-CONTAINING PROTEIN"/>
    <property type="match status" value="1"/>
</dbReference>
<dbReference type="Pfam" id="PF14693">
    <property type="entry name" value="Ribosomal_TL5_C"/>
    <property type="match status" value="1"/>
</dbReference>
<dbReference type="AlphaFoldDB" id="A0A4T2BFA5"/>
<dbReference type="GO" id="GO:0006412">
    <property type="term" value="P:translation"/>
    <property type="evidence" value="ECO:0007669"/>
    <property type="project" value="UniProtKB-UniRule"/>
</dbReference>
<comment type="caution">
    <text evidence="8">The sequence shown here is derived from an EMBL/GenBank/DDBJ whole genome shotgun (WGS) entry which is preliminary data.</text>
</comment>
<organism evidence="8 9">
    <name type="scientific">Subtercola vilae</name>
    <dbReference type="NCBI Taxonomy" id="2056433"/>
    <lineage>
        <taxon>Bacteria</taxon>
        <taxon>Bacillati</taxon>
        <taxon>Actinomycetota</taxon>
        <taxon>Actinomycetes</taxon>
        <taxon>Micrococcales</taxon>
        <taxon>Microbacteriaceae</taxon>
        <taxon>Subtercola</taxon>
    </lineage>
</organism>
<evidence type="ECO:0000259" key="7">
    <source>
        <dbReference type="Pfam" id="PF14693"/>
    </source>
</evidence>
<dbReference type="Gene3D" id="2.170.120.20">
    <property type="entry name" value="Ribosomal protein L25, beta domain"/>
    <property type="match status" value="1"/>
</dbReference>
<comment type="similarity">
    <text evidence="5">Belongs to the bacterial ribosomal protein bL25 family. CTC subfamily.</text>
</comment>
<evidence type="ECO:0000256" key="2">
    <source>
        <dbReference type="ARBA" id="ARBA00022884"/>
    </source>
</evidence>
<dbReference type="InterPro" id="IPR029751">
    <property type="entry name" value="Ribosomal_L25_dom"/>
</dbReference>
<dbReference type="InterPro" id="IPR011035">
    <property type="entry name" value="Ribosomal_bL25/Gln-tRNA_synth"/>
</dbReference>
<keyword evidence="1 5" id="KW-0699">rRNA-binding</keyword>
<evidence type="ECO:0000256" key="3">
    <source>
        <dbReference type="ARBA" id="ARBA00022980"/>
    </source>
</evidence>
<feature type="domain" description="Large ribosomal subunit protein bL25 beta" evidence="7">
    <location>
        <begin position="100"/>
        <end position="178"/>
    </location>
</feature>
<evidence type="ECO:0000256" key="1">
    <source>
        <dbReference type="ARBA" id="ARBA00022730"/>
    </source>
</evidence>
<reference evidence="8 9" key="1">
    <citation type="journal article" date="2019" name="Microorganisms">
        <title>Systematic Affiliation and Genome Analysis of Subtercola vilae DB165(T) with Particular Emphasis on Cold Adaptation of an Isolate from a High-Altitude Cold Volcano Lake.</title>
        <authorList>
            <person name="Villalobos A.S."/>
            <person name="Wiese J."/>
            <person name="Imhoff J.F."/>
            <person name="Dorador C."/>
            <person name="Keller A."/>
            <person name="Hentschel U."/>
        </authorList>
    </citation>
    <scope>NUCLEOTIDE SEQUENCE [LARGE SCALE GENOMIC DNA]</scope>
    <source>
        <strain evidence="8 9">DB165</strain>
    </source>
</reference>
<evidence type="ECO:0000256" key="4">
    <source>
        <dbReference type="ARBA" id="ARBA00023274"/>
    </source>
</evidence>
<dbReference type="GO" id="GO:0008097">
    <property type="term" value="F:5S rRNA binding"/>
    <property type="evidence" value="ECO:0007669"/>
    <property type="project" value="InterPro"/>
</dbReference>
<dbReference type="Pfam" id="PF01386">
    <property type="entry name" value="Ribosomal_L25p"/>
    <property type="match status" value="1"/>
</dbReference>
<dbReference type="Gene3D" id="2.40.240.10">
    <property type="entry name" value="Ribosomal Protein L25, Chain P"/>
    <property type="match status" value="1"/>
</dbReference>
<dbReference type="NCBIfam" id="NF004131">
    <property type="entry name" value="PRK05618.2-1"/>
    <property type="match status" value="1"/>
</dbReference>
<dbReference type="GO" id="GO:0003735">
    <property type="term" value="F:structural constituent of ribosome"/>
    <property type="evidence" value="ECO:0007669"/>
    <property type="project" value="InterPro"/>
</dbReference>
<keyword evidence="9" id="KW-1185">Reference proteome</keyword>
<protein>
    <recommendedName>
        <fullName evidence="5">Large ribosomal subunit protein bL25</fullName>
    </recommendedName>
    <alternativeName>
        <fullName evidence="5">General stress protein CTC</fullName>
    </alternativeName>
</protein>
<dbReference type="InterPro" id="IPR037121">
    <property type="entry name" value="Ribosomal_bL25_C"/>
</dbReference>
<dbReference type="InterPro" id="IPR001021">
    <property type="entry name" value="Ribosomal_bL25_long"/>
</dbReference>
<dbReference type="CDD" id="cd00495">
    <property type="entry name" value="Ribosomal_L25_TL5_CTC"/>
    <property type="match status" value="1"/>
</dbReference>
<name>A0A4T2BFA5_9MICO</name>
<dbReference type="InterPro" id="IPR020056">
    <property type="entry name" value="Rbsml_bL25/Gln-tRNA_synth_N"/>
</dbReference>
<dbReference type="HAMAP" id="MF_01334">
    <property type="entry name" value="Ribosomal_bL25_CTC"/>
    <property type="match status" value="1"/>
</dbReference>